<dbReference type="Proteomes" id="UP000186002">
    <property type="component" value="Unassembled WGS sequence"/>
</dbReference>
<dbReference type="EMBL" id="FRBW01000003">
    <property type="protein sequence ID" value="SHM69207.1"/>
    <property type="molecule type" value="Genomic_DNA"/>
</dbReference>
<keyword evidence="1" id="KW-0812">Transmembrane</keyword>
<dbReference type="GO" id="GO:0005886">
    <property type="term" value="C:plasma membrane"/>
    <property type="evidence" value="ECO:0007669"/>
    <property type="project" value="TreeGrafter"/>
</dbReference>
<dbReference type="PIRSF" id="PIRSF016789">
    <property type="entry name" value="DUF454"/>
    <property type="match status" value="1"/>
</dbReference>
<organism evidence="2 3">
    <name type="scientific">Roseibium suaedae</name>
    <dbReference type="NCBI Taxonomy" id="735517"/>
    <lineage>
        <taxon>Bacteria</taxon>
        <taxon>Pseudomonadati</taxon>
        <taxon>Pseudomonadota</taxon>
        <taxon>Alphaproteobacteria</taxon>
        <taxon>Hyphomicrobiales</taxon>
        <taxon>Stappiaceae</taxon>
        <taxon>Roseibium</taxon>
    </lineage>
</organism>
<evidence type="ECO:0000256" key="1">
    <source>
        <dbReference type="SAM" id="Phobius"/>
    </source>
</evidence>
<dbReference type="InterPro" id="IPR007401">
    <property type="entry name" value="DUF454"/>
</dbReference>
<feature type="transmembrane region" description="Helical" evidence="1">
    <location>
        <begin position="97"/>
        <end position="115"/>
    </location>
</feature>
<sequence length="124" mass="13195">MRRTTFKALGAGFVVLGVIGAFLPLLPTTIFFILATGCFARSSPELEARILAHPTFGPPVQAWRDHGAIPFRAKCFALGGMTFGFGVFYLSARPQPWLALVVAAVMISCAAFVATRPAPPANLS</sequence>
<feature type="transmembrane region" description="Helical" evidence="1">
    <location>
        <begin position="12"/>
        <end position="35"/>
    </location>
</feature>
<reference evidence="2 3" key="1">
    <citation type="submission" date="2016-11" db="EMBL/GenBank/DDBJ databases">
        <authorList>
            <person name="Jaros S."/>
            <person name="Januszkiewicz K."/>
            <person name="Wedrychowicz H."/>
        </authorList>
    </citation>
    <scope>NUCLEOTIDE SEQUENCE [LARGE SCALE GENOMIC DNA]</scope>
    <source>
        <strain evidence="2 3">DSM 22153</strain>
    </source>
</reference>
<dbReference type="PANTHER" id="PTHR35813:SF1">
    <property type="entry name" value="INNER MEMBRANE PROTEIN YBAN"/>
    <property type="match status" value="1"/>
</dbReference>
<name>A0A1M7KV06_9HYPH</name>
<dbReference type="Pfam" id="PF04304">
    <property type="entry name" value="DUF454"/>
    <property type="match status" value="1"/>
</dbReference>
<dbReference type="RefSeq" id="WP_073014108.1">
    <property type="nucleotide sequence ID" value="NZ_FRBW01000003.1"/>
</dbReference>
<dbReference type="AlphaFoldDB" id="A0A1M7KV06"/>
<gene>
    <name evidence="2" type="ORF">SAMN05444272_2982</name>
</gene>
<keyword evidence="3" id="KW-1185">Reference proteome</keyword>
<keyword evidence="1" id="KW-1133">Transmembrane helix</keyword>
<accession>A0A1M7KV06</accession>
<evidence type="ECO:0000313" key="3">
    <source>
        <dbReference type="Proteomes" id="UP000186002"/>
    </source>
</evidence>
<evidence type="ECO:0000313" key="2">
    <source>
        <dbReference type="EMBL" id="SHM69207.1"/>
    </source>
</evidence>
<dbReference type="PANTHER" id="PTHR35813">
    <property type="entry name" value="INNER MEMBRANE PROTEIN YBAN"/>
    <property type="match status" value="1"/>
</dbReference>
<feature type="transmembrane region" description="Helical" evidence="1">
    <location>
        <begin position="71"/>
        <end position="90"/>
    </location>
</feature>
<protein>
    <recommendedName>
        <fullName evidence="4">DUF454 domain-containing protein</fullName>
    </recommendedName>
</protein>
<proteinExistence type="predicted"/>
<evidence type="ECO:0008006" key="4">
    <source>
        <dbReference type="Google" id="ProtNLM"/>
    </source>
</evidence>
<keyword evidence="1" id="KW-0472">Membrane</keyword>
<dbReference type="OrthoDB" id="9816293at2"/>